<evidence type="ECO:0000313" key="1">
    <source>
        <dbReference type="EMBL" id="CAB4240526.1"/>
    </source>
</evidence>
<gene>
    <name evidence="1" type="ORF">UFOVP3_23</name>
</gene>
<accession>A0A6J5T7C3</accession>
<name>A0A6J5T7C3_9CAUD</name>
<organism evidence="1">
    <name type="scientific">uncultured Caudovirales phage</name>
    <dbReference type="NCBI Taxonomy" id="2100421"/>
    <lineage>
        <taxon>Viruses</taxon>
        <taxon>Duplodnaviria</taxon>
        <taxon>Heunggongvirae</taxon>
        <taxon>Uroviricota</taxon>
        <taxon>Caudoviricetes</taxon>
        <taxon>Peduoviridae</taxon>
        <taxon>Maltschvirus</taxon>
        <taxon>Maltschvirus maltsch</taxon>
    </lineage>
</organism>
<dbReference type="EMBL" id="LR797814">
    <property type="protein sequence ID" value="CAB4240526.1"/>
    <property type="molecule type" value="Genomic_DNA"/>
</dbReference>
<sequence length="54" mass="6335">MTVQELIDTLMKIRDKDKPVVLSSWSVREPFHTKKELQTNMLVDQAHKLNILSE</sequence>
<protein>
    <submittedName>
        <fullName evidence="1">Uncharacterized protein</fullName>
    </submittedName>
</protein>
<reference evidence="1" key="1">
    <citation type="submission" date="2020-05" db="EMBL/GenBank/DDBJ databases">
        <authorList>
            <person name="Chiriac C."/>
            <person name="Salcher M."/>
            <person name="Ghai R."/>
            <person name="Kavagutti S V."/>
        </authorList>
    </citation>
    <scope>NUCLEOTIDE SEQUENCE</scope>
</reference>
<proteinExistence type="predicted"/>